<keyword evidence="11 18" id="KW-0543">Viral nucleoprotein</keyword>
<evidence type="ECO:0000256" key="9">
    <source>
        <dbReference type="ARBA" id="ARBA00022884"/>
    </source>
</evidence>
<comment type="similarity">
    <text evidence="3">Belongs to the hantavirus nucleocapsid protein family.</text>
</comment>
<keyword evidence="13" id="KW-1035">Host cytoplasm</keyword>
<evidence type="ECO:0000313" key="18">
    <source>
        <dbReference type="EMBL" id="WEU70801.1"/>
    </source>
</evidence>
<evidence type="ECO:0000256" key="14">
    <source>
        <dbReference type="ARBA" id="ARBA00033344"/>
    </source>
</evidence>
<dbReference type="GO" id="GO:0004519">
    <property type="term" value="F:endonuclease activity"/>
    <property type="evidence" value="ECO:0007669"/>
    <property type="project" value="UniProtKB-KW"/>
</dbReference>
<evidence type="ECO:0000256" key="16">
    <source>
        <dbReference type="SAM" id="Coils"/>
    </source>
</evidence>
<keyword evidence="8" id="KW-1040">Host Golgi apparatus</keyword>
<evidence type="ECO:0000256" key="13">
    <source>
        <dbReference type="ARBA" id="ARBA00023200"/>
    </source>
</evidence>
<evidence type="ECO:0000256" key="1">
    <source>
        <dbReference type="ARBA" id="ARBA00004328"/>
    </source>
</evidence>
<feature type="region of interest" description="Disordered" evidence="17">
    <location>
        <begin position="89"/>
        <end position="112"/>
    </location>
</feature>
<dbReference type="GO" id="GO:0044177">
    <property type="term" value="C:host cell Golgi apparatus"/>
    <property type="evidence" value="ECO:0007669"/>
    <property type="project" value="UniProtKB-SubCell"/>
</dbReference>
<feature type="coiled-coil region" evidence="16">
    <location>
        <begin position="12"/>
        <end position="86"/>
    </location>
</feature>
<evidence type="ECO:0000256" key="17">
    <source>
        <dbReference type="SAM" id="MobiDB-lite"/>
    </source>
</evidence>
<evidence type="ECO:0000256" key="7">
    <source>
        <dbReference type="ARBA" id="ARBA00022801"/>
    </source>
</evidence>
<dbReference type="GO" id="GO:0044220">
    <property type="term" value="C:host cell perinuclear region of cytoplasm"/>
    <property type="evidence" value="ECO:0007669"/>
    <property type="project" value="UniProtKB-SubCell"/>
</dbReference>
<protein>
    <recommendedName>
        <fullName evidence="4">Nucleoprotein</fullName>
    </recommendedName>
    <alternativeName>
        <fullName evidence="14">Nucleocapsid protein</fullName>
    </alternativeName>
</protein>
<evidence type="ECO:0000256" key="15">
    <source>
        <dbReference type="ARBA" id="ARBA00033737"/>
    </source>
</evidence>
<evidence type="ECO:0000256" key="5">
    <source>
        <dbReference type="ARBA" id="ARBA00022722"/>
    </source>
</evidence>
<keyword evidence="10 16" id="KW-0175">Coiled coil</keyword>
<evidence type="ECO:0000256" key="12">
    <source>
        <dbReference type="ARBA" id="ARBA00023186"/>
    </source>
</evidence>
<dbReference type="EMBL" id="OQ451885">
    <property type="protein sequence ID" value="WEU70801.1"/>
    <property type="molecule type" value="Viral_cRNA"/>
</dbReference>
<evidence type="ECO:0000256" key="11">
    <source>
        <dbReference type="ARBA" id="ARBA00023086"/>
    </source>
</evidence>
<accession>A0AAT9TSP5</accession>
<dbReference type="Pfam" id="PF00846">
    <property type="entry name" value="Hanta_nucleocap"/>
    <property type="match status" value="1"/>
</dbReference>
<feature type="compositionally biased region" description="Basic and acidic residues" evidence="17">
    <location>
        <begin position="93"/>
        <end position="112"/>
    </location>
</feature>
<keyword evidence="9" id="KW-0694">RNA-binding</keyword>
<keyword evidence="7" id="KW-0378">Hydrolase</keyword>
<evidence type="ECO:0000256" key="3">
    <source>
        <dbReference type="ARBA" id="ARBA00007687"/>
    </source>
</evidence>
<dbReference type="GO" id="GO:0016787">
    <property type="term" value="F:hydrolase activity"/>
    <property type="evidence" value="ECO:0007669"/>
    <property type="project" value="UniProtKB-KW"/>
</dbReference>
<evidence type="ECO:0000256" key="4">
    <source>
        <dbReference type="ARBA" id="ARBA00014389"/>
    </source>
</evidence>
<sequence length="453" mass="51051">MASLRGGDQPLRSDLESVLKDLRDQEEQIKQEIAKKEAKIREAESKKPEDLDDGDKKLLQDRIESVVALKERLRGIQADIAAMAQQAKLRTIPKADDPRRKDMDPDDHLEQRSQLRYGNTIDLNDLNVDEPAGGSADWIKIIQYILPFPLVMVLKALYMITTRGRGFIKEHKGNRIRFRDDSSFEQRPGGARVPKHLFMSLATAQTSIQADEVTPGRFKTVVCGYYAPEIRARKLMSPVMGVIGFQYLADDWVEKIKEVVDATCNFMDAADLPDRAGQAGMRQPTIEDYLLDRAVVLRQGKEDLIEGIETAAYSSDLHLIQWITDAAAIWVFSCGPDRCPPSVLHIPGMAELGAYLALLQDIRNLIIASKLVGTSEEKLKKKSAFYQSYLRRTQSMGIQVDQRLVGVFLQVWGTAMVEHFHLGDDMDGALRKLAQSLIDRKVKEVSMQDPMKL</sequence>
<evidence type="ECO:0000256" key="2">
    <source>
        <dbReference type="ARBA" id="ARBA00004407"/>
    </source>
</evidence>
<evidence type="ECO:0000256" key="8">
    <source>
        <dbReference type="ARBA" id="ARBA00022812"/>
    </source>
</evidence>
<dbReference type="GO" id="GO:0003723">
    <property type="term" value="F:RNA binding"/>
    <property type="evidence" value="ECO:0007669"/>
    <property type="project" value="UniProtKB-KW"/>
</dbReference>
<organism evidence="18">
    <name type="scientific">Hantaviridae sp</name>
    <dbReference type="NCBI Taxonomy" id="2809448"/>
    <lineage>
        <taxon>Viruses</taxon>
        <taxon>Riboviria</taxon>
        <taxon>Orthornavirae</taxon>
        <taxon>Negarnaviricota</taxon>
        <taxon>Polyploviricotina</taxon>
        <taxon>Bunyaviricetes</taxon>
        <taxon>Elliovirales</taxon>
        <taxon>Hantaviridae</taxon>
    </lineage>
</organism>
<reference evidence="18" key="1">
    <citation type="journal article" date="2023" name="Nat. Commun.">
        <title>Virus diversity, wildlife-domestic animal circulation and potential zoonotic viruses of small mammals, pangolins and zoo animals.</title>
        <authorList>
            <person name="Cui X."/>
            <person name="Fan K."/>
            <person name="Liang X."/>
            <person name="Gong W."/>
            <person name="Chen W."/>
            <person name="He B."/>
            <person name="Chen X."/>
            <person name="Wang H."/>
            <person name="Wang X."/>
            <person name="Zhang P."/>
            <person name="Lu X."/>
            <person name="Chen R."/>
            <person name="Lin K."/>
            <person name="Liu J."/>
            <person name="Zhai J."/>
            <person name="Liu D.X."/>
            <person name="Shan F."/>
            <person name="Li Y."/>
            <person name="Chen R.A."/>
            <person name="Meng H."/>
            <person name="Li X."/>
            <person name="Mi S."/>
            <person name="Jiang J."/>
            <person name="Zhou N."/>
            <person name="Chen Z."/>
            <person name="Zou J.-J."/>
            <person name="Ge D."/>
            <person name="Yang Q."/>
            <person name="He K."/>
            <person name="Chen T."/>
            <person name="Wu Y.-J."/>
            <person name="Lu H."/>
            <person name="Irwin D.M."/>
            <person name="Shen X."/>
            <person name="Hu Y."/>
            <person name="Lu X."/>
            <person name="Ding C."/>
            <person name="Guan Y."/>
            <person name="Tu C."/>
            <person name="Shen Y."/>
        </authorList>
    </citation>
    <scope>NUCLEOTIDE SEQUENCE</scope>
    <source>
        <strain evidence="18">HV/SC/C7-49.2/2022</strain>
    </source>
</reference>
<dbReference type="InterPro" id="IPR002214">
    <property type="entry name" value="Hanta_nucleocap"/>
</dbReference>
<keyword evidence="11 18" id="KW-0946">Virion</keyword>
<proteinExistence type="inferred from homology"/>
<evidence type="ECO:0000256" key="10">
    <source>
        <dbReference type="ARBA" id="ARBA00023054"/>
    </source>
</evidence>
<dbReference type="GO" id="GO:0019013">
    <property type="term" value="C:viral nucleocapsid"/>
    <property type="evidence" value="ECO:0007669"/>
    <property type="project" value="UniProtKB-KW"/>
</dbReference>
<name>A0AAT9TSP5_9VIRU</name>
<keyword evidence="12" id="KW-0143">Chaperone</keyword>
<keyword evidence="5" id="KW-0540">Nuclease</keyword>
<evidence type="ECO:0000256" key="6">
    <source>
        <dbReference type="ARBA" id="ARBA00022759"/>
    </source>
</evidence>
<keyword evidence="6" id="KW-0255">Endonuclease</keyword>
<comment type="subcellular location">
    <subcellularLocation>
        <location evidence="15">Host Golgi apparatus</location>
        <location evidence="15">Host cis-Golgi network</location>
    </subcellularLocation>
    <subcellularLocation>
        <location evidence="2">Host cytoplasm</location>
        <location evidence="2">Host perinuclear region</location>
    </subcellularLocation>
    <subcellularLocation>
        <location evidence="1">Virion</location>
    </subcellularLocation>
</comment>